<dbReference type="OrthoDB" id="3366897at2759"/>
<dbReference type="InterPro" id="IPR006558">
    <property type="entry name" value="LamG-like"/>
</dbReference>
<reference evidence="5" key="1">
    <citation type="submission" date="2013-07" db="EMBL/GenBank/DDBJ databases">
        <title>The Genome Sequence of Cryptococcus dejecticola CBS10117.</title>
        <authorList>
            <consortium name="The Broad Institute Genome Sequencing Platform"/>
            <person name="Cuomo C."/>
            <person name="Litvintseva A."/>
            <person name="Chen Y."/>
            <person name="Heitman J."/>
            <person name="Sun S."/>
            <person name="Springer D."/>
            <person name="Dromer F."/>
            <person name="Young S.K."/>
            <person name="Zeng Q."/>
            <person name="Gargeya S."/>
            <person name="Fitzgerald M."/>
            <person name="Abouelleil A."/>
            <person name="Alvarado L."/>
            <person name="Berlin A.M."/>
            <person name="Chapman S.B."/>
            <person name="Dewar J."/>
            <person name="Goldberg J."/>
            <person name="Griggs A."/>
            <person name="Gujja S."/>
            <person name="Hansen M."/>
            <person name="Howarth C."/>
            <person name="Imamovic A."/>
            <person name="Larimer J."/>
            <person name="McCowan C."/>
            <person name="Murphy C."/>
            <person name="Pearson M."/>
            <person name="Priest M."/>
            <person name="Roberts A."/>
            <person name="Saif S."/>
            <person name="Shea T."/>
            <person name="Sykes S."/>
            <person name="Wortman J."/>
            <person name="Nusbaum C."/>
            <person name="Birren B."/>
        </authorList>
    </citation>
    <scope>NUCLEOTIDE SEQUENCE [LARGE SCALE GENOMIC DNA]</scope>
    <source>
        <strain evidence="5">CBS 10117</strain>
    </source>
</reference>
<reference evidence="6" key="2">
    <citation type="submission" date="2013-07" db="EMBL/GenBank/DDBJ databases">
        <authorList>
            <consortium name="The Broad Institute Genome Sequencing Platform"/>
            <person name="Cuomo C."/>
            <person name="Litvintseva A."/>
            <person name="Chen Y."/>
            <person name="Heitman J."/>
            <person name="Sun S."/>
            <person name="Springer D."/>
            <person name="Dromer F."/>
            <person name="Young S.K."/>
            <person name="Zeng Q."/>
            <person name="Gargeya S."/>
            <person name="Fitzgerald M."/>
            <person name="Abouelleil A."/>
            <person name="Alvarado L."/>
            <person name="Berlin A.M."/>
            <person name="Chapman S.B."/>
            <person name="Dewar J."/>
            <person name="Goldberg J."/>
            <person name="Griggs A."/>
            <person name="Gujja S."/>
            <person name="Hansen M."/>
            <person name="Howarth C."/>
            <person name="Imamovic A."/>
            <person name="Larimer J."/>
            <person name="McCowan C."/>
            <person name="Murphy C."/>
            <person name="Pearson M."/>
            <person name="Priest M."/>
            <person name="Roberts A."/>
            <person name="Saif S."/>
            <person name="Shea T."/>
            <person name="Sykes S."/>
            <person name="Wortman J."/>
            <person name="Nusbaum C."/>
            <person name="Birren B."/>
        </authorList>
    </citation>
    <scope>NUCLEOTIDE SEQUENCE</scope>
    <source>
        <strain evidence="6">CBS 10117</strain>
    </source>
</reference>
<proteinExistence type="predicted"/>
<dbReference type="InterPro" id="IPR013320">
    <property type="entry name" value="ConA-like_dom_sf"/>
</dbReference>
<protein>
    <recommendedName>
        <fullName evidence="4">LamG-like jellyroll fold domain-containing protein</fullName>
    </recommendedName>
</protein>
<evidence type="ECO:0000313" key="6">
    <source>
        <dbReference type="EMBL" id="WWC57471.1"/>
    </source>
</evidence>
<feature type="region of interest" description="Disordered" evidence="3">
    <location>
        <begin position="776"/>
        <end position="806"/>
    </location>
</feature>
<dbReference type="SMART" id="SM00560">
    <property type="entry name" value="LamGL"/>
    <property type="match status" value="1"/>
</dbReference>
<dbReference type="RefSeq" id="XP_018266034.1">
    <property type="nucleotide sequence ID" value="XM_018403380.1"/>
</dbReference>
<dbReference type="KEGG" id="kdj:28963702"/>
<dbReference type="STRING" id="1296121.A0A1A6ADP5"/>
<gene>
    <name evidence="5" type="ORF">I303_00003</name>
    <name evidence="6" type="ORF">I303_100003</name>
</gene>
<evidence type="ECO:0000256" key="2">
    <source>
        <dbReference type="ARBA" id="ARBA00023157"/>
    </source>
</evidence>
<feature type="compositionally biased region" description="Polar residues" evidence="3">
    <location>
        <begin position="776"/>
        <end position="790"/>
    </location>
</feature>
<dbReference type="Gene3D" id="2.60.120.200">
    <property type="match status" value="3"/>
</dbReference>
<feature type="domain" description="LamG-like jellyroll fold" evidence="4">
    <location>
        <begin position="426"/>
        <end position="562"/>
    </location>
</feature>
<evidence type="ECO:0000259" key="4">
    <source>
        <dbReference type="SMART" id="SM00560"/>
    </source>
</evidence>
<sequence length="2692" mass="296959">MVTTAEPSARRVFQADGKSARLRNEQVNKFVASKIVSHQGKVVGVALDATGQYWYNILDLEGSSSSSSINNSSQDSQAWMSQCRPIRFPSDLVYLDAQLEGIYPLPKCNSENKLLEGDNIDPALVDPCYSSTARLSVVGEDGQADFGLISDSTYIYIFRQSRKSDDKLVPQIGDINHERGIVDSNILMDRFVLAGTTLINKIEVRYQRSRSFKPLNAKDNLSAWDMDGQPFFESTCCINQISGISSQGFTVIRTPTRVNDVYRWNFFCISEKTRLLEYYSFDSSDDGRPRTRGKSSYYCTVYTEHINKEPTFALAPGACSAINTSGYRCNHPLTPMASSSKISEAQSALFLDGQLSQTYLRTSNEKGIDLNDMHVFRDGFTLEAWILPRDPQSKTPMSAKSNIVSNAPSNSLVFDFGTPSTKESVSSNVAAAEADLSPADVQPLFNLEGDHAIGVTLERIGVNRSQINIGLTLEGETTLASKPIATGLATDERAVWSHVALVYHRATRTAELYVNGVCEITLQNASGGALKYIGKIGADDSATYFAGALDEIRLWGSARSKESMLASMNSRLPGNDPDLKGLWRLDESEGTTCFDSAGKGLSTRLSQSLQLKTDLSDVTLDQCWIKSTAALTSRIGISRYVFRFKSDYQIVGAPSATLYFEQEDPIKVSDDGAKNMHPQKTHAHVLLAFGVTPSEIAPLSPKDEDRLEESASLAFLDFDISNDGIIAAPVGLLPLSSASLEAGLPDNVAQAKRHLIELDETYESKKTGLTATFNKDTLTTSSATPSNGNVTEKRSEEAANQQTHKLEDLHRQYKAIRRTILSSANVGEGEIEDSILRSSEWRLQLLKSKSDLIKTREDAALASKIIIDEYQQKLTVLKLDRDSARDYWIRAGKDPQYYRKSKLMLSRYIKLITTYEARRTELLEEYRSKMAEKKTSIWNDIFRLRRRIDLLQASPSNDNVEPSLLSMDGRGLKIYGAVLDAEICSVTGNPGLHESATGTISLLARGLHKTLSAYEYDAGTSRTLLYLHGNQTGIAPPKTPATDENPDNSLAVIPRSNAITSLSVQVDPSYGASSTTVDIVLTATVDGERGGPLTETWTGVPKDVARLSAVINGTASRSPSDIGRIGCHHPPVPTIVVTAADEAKEIPYSMRMQIPTGTLGSLVPGSAVVVGGFSFMVNRFTPIGSKEIEVTIKSHPPPPVEAGVVKAIPGPAIGSMVTTLIYDYALAVCDQKPNANLSAGSLIASFLPMTYGNKIYPQTLDPAVLKGKRPGLRAARTAGSLEFDGAEKACYAALLKESRSAGLPLPTLGEGLSLELWFRPNRREFATMTDLRSPDSAASHRSVLLTYSDEAQRPRSNMKPVTRSIVVGIQPETGLLNKNHYHFRVPMEEPKQGIRIDPFDLTDSATYNAFTLSFAVKFDRSAASARFDIAGIALEIARDYWEVRYSPFQSNDMLPDSCRFLFATEERPSLTYDTWYHVSLVYNLSEGWNELYIDGDSRGGFLIPKDAKLGSGFGISTAPRVFNVGDTGFGPANITTWLADVGVWSIPKSREDLRRDLLRPFEYLEEDALLFRRNIYNPPYGGRVAAIQQSINDPHWAARDKWQICGQINGKPFTLPATHRDPAGNLLCYDWNHLAVTTAVTYGLDFDNLYTEKKNPSFRLSSYLESDRGATISDGSIAIAFVLDDVNRNSILVTKGQEALRNNDQPSGVRPNPYQISVVKNGHIRFHWVNDAGKVFMAESQQSVRSGVATRLTIQRKYNVKTSGDPPRVKTTQDVTITLFECEYGRDAGQKWQEKFSFEEAGTVADNNEPLSIGGASWLPNPLIKDSQKSDAVEDLGGWTGQISEIRIYNGDVLPENQFNTTTPDKSMLLRLDFSTGDGDELLDLCGNHPAYMRGDRKPKWSVSRNVQEQSVSVYVNGVKSAIGDIGVAWDQGVVPLNRQLVLGGYKKKDGARLGLNETFQGKLAEVRLWNIQRTEESINDSLFYALPDVDTSLIAYFDMAPPSRTLQDLTVDLSQELVGNGRFNRSTRLIEDKSLSSNHLVVAQHSPWTLELDISPYDPSDTPIGTAAPCYADPFLNGSFDRMPNQYKADNSSCSIAEYGEIENDGSGVYKRAYSHISSGDGSWHLWTGHKIGTIVQNWVAQRQTDAEIKGFIEGPPPFPLENFWSRSREHQPHSVVRFTDMGRTTYSYNSRSESGKEVAETDDLSVGAKWTMMAGLGLETEVASGKVHGNLKTAADFNNSTFNSETLIRTDMKTTELKVEQTGQWDGVDNYMVTNNGIALVESRTADVYALRLKVQGGKWPLIAYSVKPNLLTPADVNLVTFPINKRYLKQGCLDGNYGGNADPDFKDDGEARRKQGLGVSYFNPKEAYALQDKIRKLREAREAEYTAYKEVISAAEALTLQRMVQRGMKEKDLPAKKSGSELWPESTARSVCNTYVWTASGGFYSESYETINHMQSEYGGSTIGKSTLGGGINAEIAISGVEVSNQWHLGESLHFTLNSHKEKSSEDHFMVHIEASPGMDLRVKEPGVEVIKQKQGAVDAYRWMTFFQEPDQDYWDILFNQVIDPLWLLGQGPEGDTPEASLLRATKTKGAKSKCWRISHRVTFVSRVLGTPGKDDPEAQLASQLNKLNVDSNWQLIQALAPQVSGCADKSGIATKLREVLPDTYPLLMQSDEVIADVVELLAEYMGLA</sequence>
<accession>A0A1A6ADP5</accession>
<reference evidence="6" key="3">
    <citation type="submission" date="2024-02" db="EMBL/GenBank/DDBJ databases">
        <title>Comparative genomics of Cryptococcus and Kwoniella reveals pathogenesis evolution and contrasting modes of karyotype evolution via chromosome fusion or intercentromeric recombination.</title>
        <authorList>
            <person name="Coelho M.A."/>
            <person name="David-Palma M."/>
            <person name="Shea T."/>
            <person name="Bowers K."/>
            <person name="McGinley-Smith S."/>
            <person name="Mohammad A.W."/>
            <person name="Gnirke A."/>
            <person name="Yurkov A.M."/>
            <person name="Nowrousian M."/>
            <person name="Sun S."/>
            <person name="Cuomo C.A."/>
            <person name="Heitman J."/>
        </authorList>
    </citation>
    <scope>NUCLEOTIDE SEQUENCE</scope>
    <source>
        <strain evidence="6">CBS 10117</strain>
    </source>
</reference>
<dbReference type="SUPFAM" id="SSF49899">
    <property type="entry name" value="Concanavalin A-like lectins/glucanases"/>
    <property type="match status" value="3"/>
</dbReference>
<dbReference type="VEuPathDB" id="FungiDB:I303_00003"/>
<evidence type="ECO:0000313" key="5">
    <source>
        <dbReference type="EMBL" id="OBR88192.1"/>
    </source>
</evidence>
<keyword evidence="1" id="KW-0732">Signal</keyword>
<dbReference type="EMBL" id="KI894027">
    <property type="protein sequence ID" value="OBR88192.1"/>
    <property type="molecule type" value="Genomic_DNA"/>
</dbReference>
<name>A0A1A6ADP5_9TREE</name>
<dbReference type="GeneID" id="28963702"/>
<organism evidence="5">
    <name type="scientific">Kwoniella dejecticola CBS 10117</name>
    <dbReference type="NCBI Taxonomy" id="1296121"/>
    <lineage>
        <taxon>Eukaryota</taxon>
        <taxon>Fungi</taxon>
        <taxon>Dikarya</taxon>
        <taxon>Basidiomycota</taxon>
        <taxon>Agaricomycotina</taxon>
        <taxon>Tremellomycetes</taxon>
        <taxon>Tremellales</taxon>
        <taxon>Cryptococcaceae</taxon>
        <taxon>Kwoniella</taxon>
    </lineage>
</organism>
<keyword evidence="2" id="KW-1015">Disulfide bond</keyword>
<keyword evidence="7" id="KW-1185">Reference proteome</keyword>
<evidence type="ECO:0000313" key="7">
    <source>
        <dbReference type="Proteomes" id="UP000078595"/>
    </source>
</evidence>
<dbReference type="EMBL" id="CP144530">
    <property type="protein sequence ID" value="WWC57471.1"/>
    <property type="molecule type" value="Genomic_DNA"/>
</dbReference>
<evidence type="ECO:0000256" key="3">
    <source>
        <dbReference type="SAM" id="MobiDB-lite"/>
    </source>
</evidence>
<evidence type="ECO:0000256" key="1">
    <source>
        <dbReference type="ARBA" id="ARBA00022729"/>
    </source>
</evidence>
<dbReference type="Proteomes" id="UP000078595">
    <property type="component" value="Chromosome 1"/>
</dbReference>
<dbReference type="Pfam" id="PF13385">
    <property type="entry name" value="Laminin_G_3"/>
    <property type="match status" value="1"/>
</dbReference>